<reference evidence="3" key="1">
    <citation type="journal article" date="2008" name="Nat. Genet.">
        <title>The Pristionchus pacificus genome provides a unique perspective on nematode lifestyle and parasitism.</title>
        <authorList>
            <person name="Dieterich C."/>
            <person name="Clifton S.W."/>
            <person name="Schuster L.N."/>
            <person name="Chinwalla A."/>
            <person name="Delehaunty K."/>
            <person name="Dinkelacker I."/>
            <person name="Fulton L."/>
            <person name="Fulton R."/>
            <person name="Godfrey J."/>
            <person name="Minx P."/>
            <person name="Mitreva M."/>
            <person name="Roeseler W."/>
            <person name="Tian H."/>
            <person name="Witte H."/>
            <person name="Yang S.P."/>
            <person name="Wilson R.K."/>
            <person name="Sommer R.J."/>
        </authorList>
    </citation>
    <scope>NUCLEOTIDE SEQUENCE [LARGE SCALE GENOMIC DNA]</scope>
    <source>
        <strain evidence="3">PS312</strain>
    </source>
</reference>
<name>A0A2A6BYS3_PRIPA</name>
<dbReference type="GO" id="GO:0006259">
    <property type="term" value="P:DNA metabolic process"/>
    <property type="evidence" value="ECO:0007669"/>
    <property type="project" value="InterPro"/>
</dbReference>
<dbReference type="InterPro" id="IPR036078">
    <property type="entry name" value="Spo11/TopoVI_A_sf"/>
</dbReference>
<dbReference type="GO" id="GO:0003677">
    <property type="term" value="F:DNA binding"/>
    <property type="evidence" value="ECO:0007669"/>
    <property type="project" value="UniProtKB-UniRule"/>
</dbReference>
<dbReference type="PROSITE" id="PS52041">
    <property type="entry name" value="TOPO_IIB"/>
    <property type="match status" value="1"/>
</dbReference>
<dbReference type="InterPro" id="IPR013049">
    <property type="entry name" value="Spo11/TopoVI_A_N"/>
</dbReference>
<dbReference type="PRINTS" id="PR01550">
    <property type="entry name" value="TOP6AFAMILY"/>
</dbReference>
<dbReference type="PANTHER" id="PTHR10848">
    <property type="entry name" value="MEIOTIC RECOMBINATION PROTEIN SPO11"/>
    <property type="match status" value="1"/>
</dbReference>
<accession>A0A2A6BYS3</accession>
<keyword evidence="3" id="KW-1185">Reference proteome</keyword>
<keyword evidence="1" id="KW-0799">Topoisomerase</keyword>
<dbReference type="GO" id="GO:0005694">
    <property type="term" value="C:chromosome"/>
    <property type="evidence" value="ECO:0007669"/>
    <property type="project" value="InterPro"/>
</dbReference>
<dbReference type="InterPro" id="IPR036388">
    <property type="entry name" value="WH-like_DNA-bd_sf"/>
</dbReference>
<protein>
    <submittedName>
        <fullName evidence="2">Spo-11</fullName>
    </submittedName>
</protein>
<organism evidence="2 3">
    <name type="scientific">Pristionchus pacificus</name>
    <name type="common">Parasitic nematode worm</name>
    <dbReference type="NCBI Taxonomy" id="54126"/>
    <lineage>
        <taxon>Eukaryota</taxon>
        <taxon>Metazoa</taxon>
        <taxon>Ecdysozoa</taxon>
        <taxon>Nematoda</taxon>
        <taxon>Chromadorea</taxon>
        <taxon>Rhabditida</taxon>
        <taxon>Rhabditina</taxon>
        <taxon>Diplogasteromorpha</taxon>
        <taxon>Diplogasteroidea</taxon>
        <taxon>Neodiplogasteridae</taxon>
        <taxon>Pristionchus</taxon>
    </lineage>
</organism>
<accession>A0A8R1YKV4</accession>
<dbReference type="EnsemblMetazoa" id="PPA33054.1">
    <property type="protein sequence ID" value="PPA33054.1"/>
    <property type="gene ID" value="WBGene00205914"/>
</dbReference>
<evidence type="ECO:0000313" key="2">
    <source>
        <dbReference type="EnsemblMetazoa" id="PPA33054.1"/>
    </source>
</evidence>
<feature type="active site" description="O-(5'-phospho-DNA)-tyrosine intermediate" evidence="1">
    <location>
        <position position="110"/>
    </location>
</feature>
<reference evidence="2" key="2">
    <citation type="submission" date="2022-06" db="UniProtKB">
        <authorList>
            <consortium name="EnsemblMetazoa"/>
        </authorList>
    </citation>
    <scope>IDENTIFICATION</scope>
    <source>
        <strain evidence="2">PS312</strain>
    </source>
</reference>
<proteinExistence type="inferred from homology"/>
<dbReference type="AlphaFoldDB" id="A0A2A6BYS3"/>
<sequence>MLINVLTYTYIDSRGVLGSIIFISHVTKYRVVQIQHSSTMDVMEWIVEDLITQIFKGRKLKIRSSLDESCQQLHYNKSTLRKLAVNSRNISQIYQLIVKSQKSTLRDLYYDHKHLFARQDSLNRSVSDLCQVLNMQRCQVNVISCSKGLVFGRLCLTPFKEKEDITPLDCSKEPILISESIICHIPSSSARFILVVEKDATFQKLIDDNFFELYPRSILVTVSFGGRSR</sequence>
<gene>
    <name evidence="2" type="primary">WBGene00205914</name>
</gene>
<dbReference type="InterPro" id="IPR002815">
    <property type="entry name" value="Spo11/TopoVI_A"/>
</dbReference>
<evidence type="ECO:0000256" key="1">
    <source>
        <dbReference type="PROSITE-ProRule" id="PRU01385"/>
    </source>
</evidence>
<keyword evidence="1" id="KW-0413">Isomerase</keyword>
<dbReference type="SUPFAM" id="SSF56726">
    <property type="entry name" value="DNA topoisomerase IV, alpha subunit"/>
    <property type="match status" value="1"/>
</dbReference>
<dbReference type="PANTHER" id="PTHR10848:SF0">
    <property type="entry name" value="MEIOTIC RECOMBINATION PROTEIN SPO11"/>
    <property type="match status" value="1"/>
</dbReference>
<dbReference type="Gene3D" id="1.10.10.10">
    <property type="entry name" value="Winged helix-like DNA-binding domain superfamily/Winged helix DNA-binding domain"/>
    <property type="match status" value="1"/>
</dbReference>
<comment type="catalytic activity">
    <reaction evidence="1">
        <text>ATP-dependent breakage, passage and rejoining of double-stranded DNA.</text>
        <dbReference type="EC" id="5.6.2.2"/>
    </reaction>
</comment>
<dbReference type="GO" id="GO:0005524">
    <property type="term" value="F:ATP binding"/>
    <property type="evidence" value="ECO:0007669"/>
    <property type="project" value="InterPro"/>
</dbReference>
<dbReference type="Pfam" id="PF04406">
    <property type="entry name" value="TP6A_N"/>
    <property type="match status" value="1"/>
</dbReference>
<evidence type="ECO:0000313" key="3">
    <source>
        <dbReference type="Proteomes" id="UP000005239"/>
    </source>
</evidence>
<dbReference type="Gene3D" id="3.40.1360.10">
    <property type="match status" value="1"/>
</dbReference>
<dbReference type="GO" id="GO:0003918">
    <property type="term" value="F:DNA topoisomerase type II (double strand cut, ATP-hydrolyzing) activity"/>
    <property type="evidence" value="ECO:0007669"/>
    <property type="project" value="UniProtKB-UniRule"/>
</dbReference>
<comment type="similarity">
    <text evidence="1">Belongs to the TOP6A family.</text>
</comment>
<dbReference type="Proteomes" id="UP000005239">
    <property type="component" value="Unassembled WGS sequence"/>
</dbReference>
<keyword evidence="1" id="KW-0238">DNA-binding</keyword>